<dbReference type="PANTHER" id="PTHR35604">
    <property type="entry name" value="TRANSPOSASE INSH FOR INSERTION SEQUENCE ELEMENT IS5A-RELATED"/>
    <property type="match status" value="1"/>
</dbReference>
<dbReference type="AlphaFoldDB" id="A0AB37QHC9"/>
<dbReference type="InterPro" id="IPR002559">
    <property type="entry name" value="Transposase_11"/>
</dbReference>
<sequence length="141" mass="15370">MVAASAQNRALPDNELDAFVDNLARRIASFDKPALAQAKAHIGASDESGLAHSVVVTAANVADVAQVAKLLHGKENVLCADAGYTGVEKREQHAGRKVIWQIAARRSTYKKHGKRSALYKAIRKSRRPRPRFAPRSSIRFG</sequence>
<organism evidence="2 3">
    <name type="scientific">Pseudomonas coronafaciens pv. garcae</name>
    <dbReference type="NCBI Taxonomy" id="251653"/>
    <lineage>
        <taxon>Bacteria</taxon>
        <taxon>Pseudomonadati</taxon>
        <taxon>Pseudomonadota</taxon>
        <taxon>Gammaproteobacteria</taxon>
        <taxon>Pseudomonadales</taxon>
        <taxon>Pseudomonadaceae</taxon>
        <taxon>Pseudomonas</taxon>
        <taxon>Pseudomonas coronafaciens</taxon>
    </lineage>
</organism>
<dbReference type="Proteomes" id="UP000272613">
    <property type="component" value="Unassembled WGS sequence"/>
</dbReference>
<comment type="caution">
    <text evidence="2">The sequence shown here is derived from an EMBL/GenBank/DDBJ whole genome shotgun (WGS) entry which is preliminary data.</text>
</comment>
<evidence type="ECO:0000313" key="2">
    <source>
        <dbReference type="EMBL" id="RMR94392.1"/>
    </source>
</evidence>
<dbReference type="GO" id="GO:0006313">
    <property type="term" value="P:DNA transposition"/>
    <property type="evidence" value="ECO:0007669"/>
    <property type="project" value="InterPro"/>
</dbReference>
<evidence type="ECO:0000259" key="1">
    <source>
        <dbReference type="Pfam" id="PF01609"/>
    </source>
</evidence>
<dbReference type="EMBL" id="RBSH01000325">
    <property type="protein sequence ID" value="RMR94392.1"/>
    <property type="molecule type" value="Genomic_DNA"/>
</dbReference>
<feature type="domain" description="Transposase IS4-like" evidence="1">
    <location>
        <begin position="37"/>
        <end position="129"/>
    </location>
</feature>
<protein>
    <recommendedName>
        <fullName evidence="1">Transposase IS4-like domain-containing protein</fullName>
    </recommendedName>
</protein>
<gene>
    <name evidence="2" type="ORF">ALP74_200100</name>
</gene>
<name>A0AB37QHC9_9PSED</name>
<accession>A0AB37QHC9</accession>
<dbReference type="PANTHER" id="PTHR35604:SF2">
    <property type="entry name" value="TRANSPOSASE INSH FOR INSERTION SEQUENCE ELEMENT IS5A-RELATED"/>
    <property type="match status" value="1"/>
</dbReference>
<dbReference type="GO" id="GO:0003677">
    <property type="term" value="F:DNA binding"/>
    <property type="evidence" value="ECO:0007669"/>
    <property type="project" value="InterPro"/>
</dbReference>
<dbReference type="Gene3D" id="3.90.226.10">
    <property type="entry name" value="2-enoyl-CoA Hydratase, Chain A, domain 1"/>
    <property type="match status" value="1"/>
</dbReference>
<reference evidence="2 3" key="1">
    <citation type="submission" date="2018-08" db="EMBL/GenBank/DDBJ databases">
        <title>Recombination of ecologically and evolutionarily significant loci maintains genetic cohesion in the Pseudomonas syringae species complex.</title>
        <authorList>
            <person name="Dillon M."/>
            <person name="Thakur S."/>
            <person name="Almeida R.N.D."/>
            <person name="Weir B.S."/>
            <person name="Guttman D.S."/>
        </authorList>
    </citation>
    <scope>NUCLEOTIDE SEQUENCE [LARGE SCALE GENOMIC DNA]</scope>
    <source>
        <strain evidence="2 3">ICMP 5019</strain>
    </source>
</reference>
<proteinExistence type="predicted"/>
<dbReference type="GO" id="GO:0004803">
    <property type="term" value="F:transposase activity"/>
    <property type="evidence" value="ECO:0007669"/>
    <property type="project" value="InterPro"/>
</dbReference>
<dbReference type="Pfam" id="PF01609">
    <property type="entry name" value="DDE_Tnp_1"/>
    <property type="match status" value="1"/>
</dbReference>
<evidence type="ECO:0000313" key="3">
    <source>
        <dbReference type="Proteomes" id="UP000272613"/>
    </source>
</evidence>